<proteinExistence type="predicted"/>
<organism evidence="2 3">
    <name type="scientific">Vigna angularis var. angularis</name>
    <dbReference type="NCBI Taxonomy" id="157739"/>
    <lineage>
        <taxon>Eukaryota</taxon>
        <taxon>Viridiplantae</taxon>
        <taxon>Streptophyta</taxon>
        <taxon>Embryophyta</taxon>
        <taxon>Tracheophyta</taxon>
        <taxon>Spermatophyta</taxon>
        <taxon>Magnoliopsida</taxon>
        <taxon>eudicotyledons</taxon>
        <taxon>Gunneridae</taxon>
        <taxon>Pentapetalae</taxon>
        <taxon>rosids</taxon>
        <taxon>fabids</taxon>
        <taxon>Fabales</taxon>
        <taxon>Fabaceae</taxon>
        <taxon>Papilionoideae</taxon>
        <taxon>50 kb inversion clade</taxon>
        <taxon>NPAAA clade</taxon>
        <taxon>indigoferoid/millettioid clade</taxon>
        <taxon>Phaseoleae</taxon>
        <taxon>Vigna</taxon>
    </lineage>
</organism>
<gene>
    <name evidence="2" type="primary">Vigan.05G176800</name>
    <name evidence="2" type="ORF">VIGAN_05176800</name>
</gene>
<sequence>MHLQHSQQLKPNGHHRQNSSPHNKIYWQRTEAPKLSLGRRGPIFWSCCKTPQPSFPLDISHFPRNQSCSFWTQQSHRRA</sequence>
<keyword evidence="3" id="KW-1185">Reference proteome</keyword>
<dbReference type="Proteomes" id="UP000291084">
    <property type="component" value="Chromosome 5"/>
</dbReference>
<protein>
    <submittedName>
        <fullName evidence="2">Uncharacterized protein</fullName>
    </submittedName>
</protein>
<accession>A0A0S3S644</accession>
<evidence type="ECO:0000256" key="1">
    <source>
        <dbReference type="SAM" id="MobiDB-lite"/>
    </source>
</evidence>
<feature type="region of interest" description="Disordered" evidence="1">
    <location>
        <begin position="1"/>
        <end position="28"/>
    </location>
</feature>
<feature type="compositionally biased region" description="Polar residues" evidence="1">
    <location>
        <begin position="1"/>
        <end position="10"/>
    </location>
</feature>
<reference evidence="2 3" key="1">
    <citation type="journal article" date="2015" name="Sci. Rep.">
        <title>The power of single molecule real-time sequencing technology in the de novo assembly of a eukaryotic genome.</title>
        <authorList>
            <person name="Sakai H."/>
            <person name="Naito K."/>
            <person name="Ogiso-Tanaka E."/>
            <person name="Takahashi Y."/>
            <person name="Iseki K."/>
            <person name="Muto C."/>
            <person name="Satou K."/>
            <person name="Teruya K."/>
            <person name="Shiroma A."/>
            <person name="Shimoji M."/>
            <person name="Hirano T."/>
            <person name="Itoh T."/>
            <person name="Kaga A."/>
            <person name="Tomooka N."/>
        </authorList>
    </citation>
    <scope>NUCLEOTIDE SEQUENCE [LARGE SCALE GENOMIC DNA]</scope>
    <source>
        <strain evidence="3">cv. Shumari</strain>
    </source>
</reference>
<dbReference type="AlphaFoldDB" id="A0A0S3S644"/>
<evidence type="ECO:0000313" key="2">
    <source>
        <dbReference type="EMBL" id="BAT88308.1"/>
    </source>
</evidence>
<name>A0A0S3S644_PHAAN</name>
<evidence type="ECO:0000313" key="3">
    <source>
        <dbReference type="Proteomes" id="UP000291084"/>
    </source>
</evidence>
<dbReference type="EMBL" id="AP015038">
    <property type="protein sequence ID" value="BAT88308.1"/>
    <property type="molecule type" value="Genomic_DNA"/>
</dbReference>